<feature type="transmembrane region" description="Helical" evidence="2">
    <location>
        <begin position="52"/>
        <end position="68"/>
    </location>
</feature>
<organism evidence="3 4">
    <name type="scientific">Anaeromonas frigoriresistens</name>
    <dbReference type="NCBI Taxonomy" id="2683708"/>
    <lineage>
        <taxon>Bacteria</taxon>
        <taxon>Bacillati</taxon>
        <taxon>Bacillota</taxon>
        <taxon>Tissierellia</taxon>
        <taxon>Tissierellales</taxon>
        <taxon>Thermohalobacteraceae</taxon>
        <taxon>Anaeromonas</taxon>
    </lineage>
</organism>
<evidence type="ECO:0000313" key="3">
    <source>
        <dbReference type="EMBL" id="MBS4537685.1"/>
    </source>
</evidence>
<dbReference type="RefSeq" id="WP_203365605.1">
    <property type="nucleotide sequence ID" value="NZ_WSFT01000019.1"/>
</dbReference>
<keyword evidence="2" id="KW-1133">Transmembrane helix</keyword>
<feature type="region of interest" description="Disordered" evidence="1">
    <location>
        <begin position="26"/>
        <end position="51"/>
    </location>
</feature>
<name>A0A942UUG3_9FIRM</name>
<keyword evidence="2" id="KW-0472">Membrane</keyword>
<dbReference type="NCBIfam" id="TIGR01167">
    <property type="entry name" value="LPXTG_anchor"/>
    <property type="match status" value="1"/>
</dbReference>
<dbReference type="AlphaFoldDB" id="A0A942UUG3"/>
<reference evidence="3" key="1">
    <citation type="submission" date="2019-12" db="EMBL/GenBank/DDBJ databases">
        <title>Clostridiaceae gen. nov. sp. nov., isolated from sediment in Xinjiang, China.</title>
        <authorList>
            <person name="Zhang R."/>
        </authorList>
    </citation>
    <scope>NUCLEOTIDE SEQUENCE</scope>
    <source>
        <strain evidence="3">D2Q-11</strain>
    </source>
</reference>
<feature type="non-terminal residue" evidence="3">
    <location>
        <position position="1"/>
    </location>
</feature>
<proteinExistence type="predicted"/>
<gene>
    <name evidence="3" type="ORF">GOQ27_04375</name>
</gene>
<dbReference type="EMBL" id="WSFT01000019">
    <property type="protein sequence ID" value="MBS4537685.1"/>
    <property type="molecule type" value="Genomic_DNA"/>
</dbReference>
<keyword evidence="2" id="KW-0812">Transmembrane</keyword>
<protein>
    <submittedName>
        <fullName evidence="3">LPXTG cell wall anchor domain-containing protein</fullName>
    </submittedName>
</protein>
<sequence length="72" mass="7812">KVMKDGELIAEDTGTIKITVTAVLGEIDEPEKEEEGKEDSGKLPQTGEKGPGMYYGLGTILLGLGFFIRKLR</sequence>
<dbReference type="Proteomes" id="UP000724672">
    <property type="component" value="Unassembled WGS sequence"/>
</dbReference>
<evidence type="ECO:0000256" key="1">
    <source>
        <dbReference type="SAM" id="MobiDB-lite"/>
    </source>
</evidence>
<comment type="caution">
    <text evidence="3">The sequence shown here is derived from an EMBL/GenBank/DDBJ whole genome shotgun (WGS) entry which is preliminary data.</text>
</comment>
<evidence type="ECO:0000256" key="2">
    <source>
        <dbReference type="SAM" id="Phobius"/>
    </source>
</evidence>
<evidence type="ECO:0000313" key="4">
    <source>
        <dbReference type="Proteomes" id="UP000724672"/>
    </source>
</evidence>
<accession>A0A942UUG3</accession>
<keyword evidence="4" id="KW-1185">Reference proteome</keyword>